<protein>
    <submittedName>
        <fullName evidence="12">M48 family metallopeptidase</fullName>
    </submittedName>
</protein>
<name>A0A9D1P456_9FIRM</name>
<evidence type="ECO:0000256" key="1">
    <source>
        <dbReference type="ARBA" id="ARBA00022475"/>
    </source>
</evidence>
<evidence type="ECO:0000256" key="7">
    <source>
        <dbReference type="ARBA" id="ARBA00022989"/>
    </source>
</evidence>
<reference evidence="12" key="2">
    <citation type="journal article" date="2021" name="PeerJ">
        <title>Extensive microbial diversity within the chicken gut microbiome revealed by metagenomics and culture.</title>
        <authorList>
            <person name="Gilroy R."/>
            <person name="Ravi A."/>
            <person name="Getino M."/>
            <person name="Pursley I."/>
            <person name="Horton D.L."/>
            <person name="Alikhan N.F."/>
            <person name="Baker D."/>
            <person name="Gharbi K."/>
            <person name="Hall N."/>
            <person name="Watson M."/>
            <person name="Adriaenssens E.M."/>
            <person name="Foster-Nyarko E."/>
            <person name="Jarju S."/>
            <person name="Secka A."/>
            <person name="Antonio M."/>
            <person name="Oren A."/>
            <person name="Chaudhuri R.R."/>
            <person name="La Ragione R."/>
            <person name="Hildebrand F."/>
            <person name="Pallen M.J."/>
        </authorList>
    </citation>
    <scope>NUCLEOTIDE SEQUENCE</scope>
    <source>
        <strain evidence="12">CHK188-20938</strain>
    </source>
</reference>
<evidence type="ECO:0000313" key="12">
    <source>
        <dbReference type="EMBL" id="HIV26189.1"/>
    </source>
</evidence>
<keyword evidence="8 10" id="KW-0482">Metalloprotease</keyword>
<dbReference type="CDD" id="cd07325">
    <property type="entry name" value="M48_Ste24p_like"/>
    <property type="match status" value="1"/>
</dbReference>
<keyword evidence="6 10" id="KW-0862">Zinc</keyword>
<evidence type="ECO:0000256" key="10">
    <source>
        <dbReference type="RuleBase" id="RU003983"/>
    </source>
</evidence>
<keyword evidence="3" id="KW-0812">Transmembrane</keyword>
<sequence length="331" mass="36940">MTHTLTSGGEPLPVPLNPTDTIDICFQNYVQTRQRSSDLHMQNGIPDYAYGQDFVLREKIRAIPGAFALFKAVTSQYVPYLKQVYNLEALKVGPAQFPEIYEITQDCARRLGIGLPTVFIYPDPATINAFTIATEDDSPLIVIHSALLERFTRGELRTIIGHECGHIHNNHGIYNTAAEVILNSLSAGLPIIRQLLSLLSLPLKYAILSWSRAAEITCDRAGIICADDAGDELTAKAKLLYGGAFDAGEANLEAILRQYDMLRSTPVRLLELSSTHPVPVRRIFAAREFINSEILYSWRPEWRQAGRALISKEELDARCQRYVGVIASKKR</sequence>
<evidence type="ECO:0000313" key="13">
    <source>
        <dbReference type="Proteomes" id="UP000824169"/>
    </source>
</evidence>
<evidence type="ECO:0000259" key="11">
    <source>
        <dbReference type="Pfam" id="PF01435"/>
    </source>
</evidence>
<evidence type="ECO:0000256" key="5">
    <source>
        <dbReference type="ARBA" id="ARBA00022801"/>
    </source>
</evidence>
<keyword evidence="7" id="KW-1133">Transmembrane helix</keyword>
<evidence type="ECO:0000256" key="6">
    <source>
        <dbReference type="ARBA" id="ARBA00022833"/>
    </source>
</evidence>
<evidence type="ECO:0000256" key="9">
    <source>
        <dbReference type="ARBA" id="ARBA00023136"/>
    </source>
</evidence>
<keyword evidence="9" id="KW-0472">Membrane</keyword>
<evidence type="ECO:0000256" key="2">
    <source>
        <dbReference type="ARBA" id="ARBA00022670"/>
    </source>
</evidence>
<proteinExistence type="inferred from homology"/>
<dbReference type="InterPro" id="IPR001915">
    <property type="entry name" value="Peptidase_M48"/>
</dbReference>
<feature type="domain" description="Peptidase M48" evidence="11">
    <location>
        <begin position="94"/>
        <end position="288"/>
    </location>
</feature>
<dbReference type="EMBL" id="DVOO01000030">
    <property type="protein sequence ID" value="HIV26189.1"/>
    <property type="molecule type" value="Genomic_DNA"/>
</dbReference>
<keyword evidence="5 10" id="KW-0378">Hydrolase</keyword>
<gene>
    <name evidence="12" type="ORF">IAB71_10505</name>
</gene>
<dbReference type="PANTHER" id="PTHR43221">
    <property type="entry name" value="PROTEASE HTPX"/>
    <property type="match status" value="1"/>
</dbReference>
<evidence type="ECO:0000256" key="4">
    <source>
        <dbReference type="ARBA" id="ARBA00022723"/>
    </source>
</evidence>
<dbReference type="GO" id="GO:0006508">
    <property type="term" value="P:proteolysis"/>
    <property type="evidence" value="ECO:0007669"/>
    <property type="project" value="UniProtKB-KW"/>
</dbReference>
<dbReference type="PANTHER" id="PTHR43221:SF3">
    <property type="entry name" value="SLL1280 PROTEIN"/>
    <property type="match status" value="1"/>
</dbReference>
<comment type="caution">
    <text evidence="12">The sequence shown here is derived from an EMBL/GenBank/DDBJ whole genome shotgun (WGS) entry which is preliminary data.</text>
</comment>
<comment type="cofactor">
    <cofactor evidence="10">
        <name>Zn(2+)</name>
        <dbReference type="ChEBI" id="CHEBI:29105"/>
    </cofactor>
    <text evidence="10">Binds 1 zinc ion per subunit.</text>
</comment>
<dbReference type="Proteomes" id="UP000824169">
    <property type="component" value="Unassembled WGS sequence"/>
</dbReference>
<dbReference type="InterPro" id="IPR050083">
    <property type="entry name" value="HtpX_protease"/>
</dbReference>
<dbReference type="Pfam" id="PF01435">
    <property type="entry name" value="Peptidase_M48"/>
    <property type="match status" value="1"/>
</dbReference>
<accession>A0A9D1P456</accession>
<keyword evidence="4" id="KW-0479">Metal-binding</keyword>
<organism evidence="12 13">
    <name type="scientific">Candidatus Scatomonas pullistercoris</name>
    <dbReference type="NCBI Taxonomy" id="2840920"/>
    <lineage>
        <taxon>Bacteria</taxon>
        <taxon>Bacillati</taxon>
        <taxon>Bacillota</taxon>
        <taxon>Clostridia</taxon>
        <taxon>Lachnospirales</taxon>
        <taxon>Lachnospiraceae</taxon>
        <taxon>Lachnospiraceae incertae sedis</taxon>
        <taxon>Candidatus Scatomonas</taxon>
    </lineage>
</organism>
<keyword evidence="1" id="KW-1003">Cell membrane</keyword>
<dbReference type="GO" id="GO:0046872">
    <property type="term" value="F:metal ion binding"/>
    <property type="evidence" value="ECO:0007669"/>
    <property type="project" value="UniProtKB-KW"/>
</dbReference>
<evidence type="ECO:0000256" key="3">
    <source>
        <dbReference type="ARBA" id="ARBA00022692"/>
    </source>
</evidence>
<dbReference type="Gene3D" id="3.30.2010.10">
    <property type="entry name" value="Metalloproteases ('zincins'), catalytic domain"/>
    <property type="match status" value="1"/>
</dbReference>
<keyword evidence="2 10" id="KW-0645">Protease</keyword>
<dbReference type="GO" id="GO:0004222">
    <property type="term" value="F:metalloendopeptidase activity"/>
    <property type="evidence" value="ECO:0007669"/>
    <property type="project" value="InterPro"/>
</dbReference>
<comment type="similarity">
    <text evidence="10">Belongs to the peptidase M48 family.</text>
</comment>
<dbReference type="AlphaFoldDB" id="A0A9D1P456"/>
<reference evidence="12" key="1">
    <citation type="submission" date="2020-10" db="EMBL/GenBank/DDBJ databases">
        <authorList>
            <person name="Gilroy R."/>
        </authorList>
    </citation>
    <scope>NUCLEOTIDE SEQUENCE</scope>
    <source>
        <strain evidence="12">CHK188-20938</strain>
    </source>
</reference>
<evidence type="ECO:0000256" key="8">
    <source>
        <dbReference type="ARBA" id="ARBA00023049"/>
    </source>
</evidence>